<keyword evidence="13" id="KW-1185">Reference proteome</keyword>
<evidence type="ECO:0000256" key="5">
    <source>
        <dbReference type="ARBA" id="ARBA00022553"/>
    </source>
</evidence>
<evidence type="ECO:0000256" key="8">
    <source>
        <dbReference type="ARBA" id="ARBA00023242"/>
    </source>
</evidence>
<evidence type="ECO:0000256" key="6">
    <source>
        <dbReference type="ARBA" id="ARBA00022786"/>
    </source>
</evidence>
<protein>
    <recommendedName>
        <fullName evidence="3">Calcyclin-binding protein</fullName>
    </recommendedName>
</protein>
<dbReference type="InterPro" id="IPR007699">
    <property type="entry name" value="SGS_dom"/>
</dbReference>
<dbReference type="Pfam" id="PF04969">
    <property type="entry name" value="CS"/>
    <property type="match status" value="1"/>
</dbReference>
<gene>
    <name evidence="12" type="ORF">CHILSU_LOCUS4073</name>
</gene>
<dbReference type="CDD" id="cd06468">
    <property type="entry name" value="p23_CacyBP"/>
    <property type="match status" value="1"/>
</dbReference>
<comment type="subcellular location">
    <subcellularLocation>
        <location evidence="2">Cytoplasm</location>
    </subcellularLocation>
    <subcellularLocation>
        <location evidence="1">Nucleus</location>
    </subcellularLocation>
</comment>
<keyword evidence="6" id="KW-0833">Ubl conjugation pathway</keyword>
<sequence>MSESKLKELRSDINELNELLNLAKRKKVQDILSLEIRKLETEWINLKENETSSVTPMDVGPVPTTSASAPVQNKRYQIKINGYGWDQSEKYIKVFVTLKNVHNIPKAQVFCKLTERSMELHVDNLENKDYLLVINNLLEPINIEDSHWKQKTDMVVIFLAKARPNVSWSHMIAIEKKFEDQRNNRFKPDESDKKDPQDSIMDMMRKMYETGDDEMKRMISKAMYESQHKKKTDVVDL</sequence>
<accession>A0ABN8B5E2</accession>
<organism evidence="12 13">
    <name type="scientific">Chilo suppressalis</name>
    <name type="common">Asiatic rice borer moth</name>
    <dbReference type="NCBI Taxonomy" id="168631"/>
    <lineage>
        <taxon>Eukaryota</taxon>
        <taxon>Metazoa</taxon>
        <taxon>Ecdysozoa</taxon>
        <taxon>Arthropoda</taxon>
        <taxon>Hexapoda</taxon>
        <taxon>Insecta</taxon>
        <taxon>Pterygota</taxon>
        <taxon>Neoptera</taxon>
        <taxon>Endopterygota</taxon>
        <taxon>Lepidoptera</taxon>
        <taxon>Glossata</taxon>
        <taxon>Ditrysia</taxon>
        <taxon>Pyraloidea</taxon>
        <taxon>Crambidae</taxon>
        <taxon>Crambinae</taxon>
        <taxon>Chilo</taxon>
    </lineage>
</organism>
<evidence type="ECO:0000313" key="13">
    <source>
        <dbReference type="Proteomes" id="UP001153292"/>
    </source>
</evidence>
<dbReference type="SUPFAM" id="SSF49764">
    <property type="entry name" value="HSP20-like chaperones"/>
    <property type="match status" value="1"/>
</dbReference>
<dbReference type="Gene3D" id="2.60.40.790">
    <property type="match status" value="1"/>
</dbReference>
<proteinExistence type="predicted"/>
<evidence type="ECO:0000256" key="1">
    <source>
        <dbReference type="ARBA" id="ARBA00004123"/>
    </source>
</evidence>
<dbReference type="PROSITE" id="PS51203">
    <property type="entry name" value="CS"/>
    <property type="match status" value="1"/>
</dbReference>
<dbReference type="InterPro" id="IPR015120">
    <property type="entry name" value="Siah-Interact_N"/>
</dbReference>
<dbReference type="InterPro" id="IPR037893">
    <property type="entry name" value="CS_CacyBP"/>
</dbReference>
<evidence type="ECO:0000256" key="3">
    <source>
        <dbReference type="ARBA" id="ARBA00015702"/>
    </source>
</evidence>
<dbReference type="PANTHER" id="PTHR13164">
    <property type="entry name" value="CALICYLIN BINDING PROTEIN"/>
    <property type="match status" value="1"/>
</dbReference>
<name>A0ABN8B5E2_CHISP</name>
<dbReference type="PANTHER" id="PTHR13164:SF3">
    <property type="entry name" value="CALCYCLIN-BINDING PROTEIN"/>
    <property type="match status" value="1"/>
</dbReference>
<reference evidence="12" key="1">
    <citation type="submission" date="2021-12" db="EMBL/GenBank/DDBJ databases">
        <authorList>
            <person name="King R."/>
        </authorList>
    </citation>
    <scope>NUCLEOTIDE SEQUENCE</scope>
</reference>
<dbReference type="InterPro" id="IPR052289">
    <property type="entry name" value="Calcyclin-binding_UBL-bridge"/>
</dbReference>
<evidence type="ECO:0000256" key="9">
    <source>
        <dbReference type="ARBA" id="ARBA00025145"/>
    </source>
</evidence>
<evidence type="ECO:0000259" key="11">
    <source>
        <dbReference type="PROSITE" id="PS51203"/>
    </source>
</evidence>
<dbReference type="Pfam" id="PF09032">
    <property type="entry name" value="Siah-Interact_N"/>
    <property type="match status" value="1"/>
</dbReference>
<feature type="domain" description="SGS" evidence="10">
    <location>
        <begin position="156"/>
        <end position="237"/>
    </location>
</feature>
<evidence type="ECO:0000259" key="10">
    <source>
        <dbReference type="PROSITE" id="PS51048"/>
    </source>
</evidence>
<evidence type="ECO:0000256" key="2">
    <source>
        <dbReference type="ARBA" id="ARBA00004496"/>
    </source>
</evidence>
<keyword evidence="7" id="KW-0007">Acetylation</keyword>
<keyword evidence="5" id="KW-0597">Phosphoprotein</keyword>
<dbReference type="InterPro" id="IPR007052">
    <property type="entry name" value="CS_dom"/>
</dbReference>
<dbReference type="Gene3D" id="4.10.860.10">
    <property type="entry name" value="UVR domain"/>
    <property type="match status" value="1"/>
</dbReference>
<dbReference type="InterPro" id="IPR037201">
    <property type="entry name" value="CacyBP_N"/>
</dbReference>
<keyword evidence="4" id="KW-0963">Cytoplasm</keyword>
<dbReference type="PROSITE" id="PS51048">
    <property type="entry name" value="SGS"/>
    <property type="match status" value="1"/>
</dbReference>
<comment type="function">
    <text evidence="9">May be involved in calcium-dependent ubiquitination and subsequent proteasomal degradation of target proteins. Probably serves as a molecular bridge in ubiquitin E3 complexes. Participates in the ubiquitin-mediated degradation of beta-catenin (CTNNB1).</text>
</comment>
<dbReference type="SUPFAM" id="SSF140106">
    <property type="entry name" value="Calcyclin-binding protein-like"/>
    <property type="match status" value="1"/>
</dbReference>
<evidence type="ECO:0000313" key="12">
    <source>
        <dbReference type="EMBL" id="CAH0400868.1"/>
    </source>
</evidence>
<dbReference type="InterPro" id="IPR008978">
    <property type="entry name" value="HSP20-like_chaperone"/>
</dbReference>
<feature type="domain" description="CS" evidence="11">
    <location>
        <begin position="78"/>
        <end position="172"/>
    </location>
</feature>
<keyword evidence="8" id="KW-0539">Nucleus</keyword>
<evidence type="ECO:0000256" key="4">
    <source>
        <dbReference type="ARBA" id="ARBA00022490"/>
    </source>
</evidence>
<evidence type="ECO:0000256" key="7">
    <source>
        <dbReference type="ARBA" id="ARBA00022990"/>
    </source>
</evidence>
<dbReference type="EMBL" id="OU963911">
    <property type="protein sequence ID" value="CAH0400868.1"/>
    <property type="molecule type" value="Genomic_DNA"/>
</dbReference>
<dbReference type="Proteomes" id="UP001153292">
    <property type="component" value="Chromosome 18"/>
</dbReference>